<sequence length="114" mass="12812">MPDNYTNAETVGALLGFAITASSRPTTTAFNIMLKQVDGMINGPFKLATNMTDTYGLISPIATQLVMKLVNNLLYFAEPDSYDYIDVRLSDEDKRDLRQAHSLWQSQSWRMGID</sequence>
<dbReference type="EMBL" id="LAZR01001574">
    <property type="protein sequence ID" value="KKN42537.1"/>
    <property type="molecule type" value="Genomic_DNA"/>
</dbReference>
<organism evidence="1">
    <name type="scientific">marine sediment metagenome</name>
    <dbReference type="NCBI Taxonomy" id="412755"/>
    <lineage>
        <taxon>unclassified sequences</taxon>
        <taxon>metagenomes</taxon>
        <taxon>ecological metagenomes</taxon>
    </lineage>
</organism>
<gene>
    <name evidence="1" type="ORF">LCGC14_0712230</name>
</gene>
<accession>A0A0F9R038</accession>
<dbReference type="AlphaFoldDB" id="A0A0F9R038"/>
<comment type="caution">
    <text evidence="1">The sequence shown here is derived from an EMBL/GenBank/DDBJ whole genome shotgun (WGS) entry which is preliminary data.</text>
</comment>
<proteinExistence type="predicted"/>
<protein>
    <submittedName>
        <fullName evidence="1">Uncharacterized protein</fullName>
    </submittedName>
</protein>
<evidence type="ECO:0000313" key="1">
    <source>
        <dbReference type="EMBL" id="KKN42537.1"/>
    </source>
</evidence>
<name>A0A0F9R038_9ZZZZ</name>
<reference evidence="1" key="1">
    <citation type="journal article" date="2015" name="Nature">
        <title>Complex archaea that bridge the gap between prokaryotes and eukaryotes.</title>
        <authorList>
            <person name="Spang A."/>
            <person name="Saw J.H."/>
            <person name="Jorgensen S.L."/>
            <person name="Zaremba-Niedzwiedzka K."/>
            <person name="Martijn J."/>
            <person name="Lind A.E."/>
            <person name="van Eijk R."/>
            <person name="Schleper C."/>
            <person name="Guy L."/>
            <person name="Ettema T.J."/>
        </authorList>
    </citation>
    <scope>NUCLEOTIDE SEQUENCE</scope>
</reference>